<dbReference type="GO" id="GO:0032100">
    <property type="term" value="P:positive regulation of appetite"/>
    <property type="evidence" value="ECO:0007669"/>
    <property type="project" value="Ensembl"/>
</dbReference>
<dbReference type="Ensembl" id="ENSTMTT00000027819.1">
    <property type="protein sequence ID" value="ENSTMTP00000026850.1"/>
    <property type="gene ID" value="ENSTMTG00000019620.1"/>
</dbReference>
<dbReference type="GO" id="GO:0032715">
    <property type="term" value="P:negative regulation of interleukin-6 production"/>
    <property type="evidence" value="ECO:0007669"/>
    <property type="project" value="Ensembl"/>
</dbReference>
<dbReference type="GO" id="GO:0001696">
    <property type="term" value="P:gastric acid secretion"/>
    <property type="evidence" value="ECO:0007669"/>
    <property type="project" value="TreeGrafter"/>
</dbReference>
<dbReference type="GO" id="GO:0030424">
    <property type="term" value="C:axon"/>
    <property type="evidence" value="ECO:0007669"/>
    <property type="project" value="Ensembl"/>
</dbReference>
<dbReference type="GO" id="GO:0043627">
    <property type="term" value="P:response to estrogen"/>
    <property type="evidence" value="ECO:0007669"/>
    <property type="project" value="Ensembl"/>
</dbReference>
<dbReference type="GO" id="GO:0042322">
    <property type="term" value="P:negative regulation of circadian sleep/wake cycle, REM sleep"/>
    <property type="evidence" value="ECO:0007669"/>
    <property type="project" value="Ensembl"/>
</dbReference>
<evidence type="ECO:0000256" key="1">
    <source>
        <dbReference type="ARBA" id="ARBA00004613"/>
    </source>
</evidence>
<evidence type="ECO:0000256" key="9">
    <source>
        <dbReference type="ARBA" id="ARBA00025531"/>
    </source>
</evidence>
<dbReference type="GO" id="GO:0031768">
    <property type="term" value="F:ghrelin receptor binding"/>
    <property type="evidence" value="ECO:0007669"/>
    <property type="project" value="TreeGrafter"/>
</dbReference>
<dbReference type="GO" id="GO:0060079">
    <property type="term" value="P:excitatory postsynaptic potential"/>
    <property type="evidence" value="ECO:0007669"/>
    <property type="project" value="Ensembl"/>
</dbReference>
<dbReference type="GO" id="GO:0051464">
    <property type="term" value="P:positive regulation of cortisol secretion"/>
    <property type="evidence" value="ECO:0007669"/>
    <property type="project" value="Ensembl"/>
</dbReference>
<dbReference type="GO" id="GO:0008154">
    <property type="term" value="P:actin polymerization or depolymerization"/>
    <property type="evidence" value="ECO:0007669"/>
    <property type="project" value="Ensembl"/>
</dbReference>
<dbReference type="GO" id="GO:0016358">
    <property type="term" value="P:dendrite development"/>
    <property type="evidence" value="ECO:0007669"/>
    <property type="project" value="Ensembl"/>
</dbReference>
<keyword evidence="8" id="KW-0449">Lipoprotein</keyword>
<evidence type="ECO:0000313" key="16">
    <source>
        <dbReference type="Ensembl" id="ENSTMTP00000026850.1"/>
    </source>
</evidence>
<keyword evidence="7" id="KW-0027">Amidation</keyword>
<evidence type="ECO:0000256" key="6">
    <source>
        <dbReference type="ARBA" id="ARBA00022729"/>
    </source>
</evidence>
<reference evidence="16" key="2">
    <citation type="submission" date="2025-09" db="UniProtKB">
        <authorList>
            <consortium name="Ensembl"/>
        </authorList>
    </citation>
    <scope>IDENTIFICATION</scope>
</reference>
<dbReference type="PRINTS" id="PR01624">
    <property type="entry name" value="GHRELIN"/>
</dbReference>
<dbReference type="GO" id="GO:0060124">
    <property type="term" value="P:positive regulation of growth hormone secretion"/>
    <property type="evidence" value="ECO:0007669"/>
    <property type="project" value="Ensembl"/>
</dbReference>
<dbReference type="InterPro" id="IPR005441">
    <property type="entry name" value="Preproghrelin"/>
</dbReference>
<dbReference type="PANTHER" id="PTHR14122">
    <property type="entry name" value="GHRELIN PRECURSOR"/>
    <property type="match status" value="1"/>
</dbReference>
<dbReference type="GO" id="GO:0098794">
    <property type="term" value="C:postsynapse"/>
    <property type="evidence" value="ECO:0007669"/>
    <property type="project" value="GOC"/>
</dbReference>
<dbReference type="InterPro" id="IPR006738">
    <property type="entry name" value="Motilin_ghrelin"/>
</dbReference>
<dbReference type="GO" id="GO:0120162">
    <property type="term" value="P:positive regulation of cold-induced thermogenesis"/>
    <property type="evidence" value="ECO:0007669"/>
    <property type="project" value="Ensembl"/>
</dbReference>
<dbReference type="GeneTree" id="ENSGT00390000004064"/>
<evidence type="ECO:0000256" key="11">
    <source>
        <dbReference type="ARBA" id="ARBA00030507"/>
    </source>
</evidence>
<dbReference type="GO" id="GO:0007416">
    <property type="term" value="P:synapse assembly"/>
    <property type="evidence" value="ECO:0007669"/>
    <property type="project" value="Ensembl"/>
</dbReference>
<evidence type="ECO:0000259" key="15">
    <source>
        <dbReference type="Pfam" id="PF04644"/>
    </source>
</evidence>
<dbReference type="GO" id="GO:0001937">
    <property type="term" value="P:negative regulation of endothelial cell proliferation"/>
    <property type="evidence" value="ECO:0007669"/>
    <property type="project" value="Ensembl"/>
</dbReference>
<evidence type="ECO:0000256" key="4">
    <source>
        <dbReference type="ARBA" id="ARBA00022525"/>
    </source>
</evidence>
<evidence type="ECO:0000256" key="3">
    <source>
        <dbReference type="ARBA" id="ARBA00021118"/>
    </source>
</evidence>
<dbReference type="AlphaFoldDB" id="A0A674JZM8"/>
<dbReference type="GO" id="GO:0030296">
    <property type="term" value="F:protein tyrosine kinase activator activity"/>
    <property type="evidence" value="ECO:0007669"/>
    <property type="project" value="Ensembl"/>
</dbReference>
<dbReference type="Pfam" id="PF04644">
    <property type="entry name" value="Motilin_ghrelin"/>
    <property type="match status" value="1"/>
</dbReference>
<dbReference type="GO" id="GO:0046676">
    <property type="term" value="P:negative regulation of insulin secretion"/>
    <property type="evidence" value="ECO:0007669"/>
    <property type="project" value="Ensembl"/>
</dbReference>
<dbReference type="Proteomes" id="UP000472274">
    <property type="component" value="Unplaced"/>
</dbReference>
<dbReference type="GO" id="GO:0016608">
    <property type="term" value="F:growth hormone-releasing hormone activity"/>
    <property type="evidence" value="ECO:0007669"/>
    <property type="project" value="InterPro"/>
</dbReference>
<name>A0A674JZM8_9SAUR</name>
<dbReference type="GO" id="GO:0032691">
    <property type="term" value="P:negative regulation of interleukin-1 beta production"/>
    <property type="evidence" value="ECO:0007669"/>
    <property type="project" value="Ensembl"/>
</dbReference>
<evidence type="ECO:0000256" key="7">
    <source>
        <dbReference type="ARBA" id="ARBA00022815"/>
    </source>
</evidence>
<comment type="function">
    <text evidence="9">Ghrelin is the ligand for growth hormone secretagogue receptor type 1 (GHSR). Induces the release of growth hormone from the pituitary. Has an appetite-stimulating effect, induces adiposity and stimulates gastric acid secretion. Involved in growth regulation.</text>
</comment>
<dbReference type="GO" id="GO:0046010">
    <property type="term" value="P:positive regulation of circadian sleep/wake cycle, non-REM sleep"/>
    <property type="evidence" value="ECO:0007669"/>
    <property type="project" value="Ensembl"/>
</dbReference>
<feature type="signal peptide" evidence="13">
    <location>
        <begin position="1"/>
        <end position="23"/>
    </location>
</feature>
<sequence length="141" mass="16025">MFLRSTMLGILLICILWTETTMAGSSFLSPEYQHTQQRKDPKKHTKLNRRAAEGFLDADARQAEGDKNEIEIKLNVPFEIGVKITEDQYQEYGQVLEKILEDILAEDTKGTSPSHIPTPLCGTGGWRRVFQQKFLEVKGTI</sequence>
<dbReference type="Pfam" id="PF04643">
    <property type="entry name" value="Motilin_assoc"/>
    <property type="match status" value="1"/>
</dbReference>
<evidence type="ECO:0000256" key="5">
    <source>
        <dbReference type="ARBA" id="ARBA00022702"/>
    </source>
</evidence>
<dbReference type="GO" id="GO:0051461">
    <property type="term" value="P:positive regulation of corticotropin secretion"/>
    <property type="evidence" value="ECO:0007669"/>
    <property type="project" value="Ensembl"/>
</dbReference>
<keyword evidence="6 13" id="KW-0732">Signal</keyword>
<dbReference type="GO" id="GO:0043066">
    <property type="term" value="P:negative regulation of apoptotic process"/>
    <property type="evidence" value="ECO:0007669"/>
    <property type="project" value="Ensembl"/>
</dbReference>
<dbReference type="GO" id="GO:0002031">
    <property type="term" value="P:G protein-coupled receptor internalization"/>
    <property type="evidence" value="ECO:0007669"/>
    <property type="project" value="Ensembl"/>
</dbReference>
<keyword evidence="17" id="KW-1185">Reference proteome</keyword>
<dbReference type="GO" id="GO:0005615">
    <property type="term" value="C:extracellular space"/>
    <property type="evidence" value="ECO:0007669"/>
    <property type="project" value="Ensembl"/>
</dbReference>
<dbReference type="GO" id="GO:0009755">
    <property type="term" value="P:hormone-mediated signaling pathway"/>
    <property type="evidence" value="ECO:0007669"/>
    <property type="project" value="Ensembl"/>
</dbReference>
<evidence type="ECO:0000256" key="13">
    <source>
        <dbReference type="SAM" id="SignalP"/>
    </source>
</evidence>
<dbReference type="PANTHER" id="PTHR14122:SF1">
    <property type="entry name" value="APPETITE-REGULATING HORMONE"/>
    <property type="match status" value="1"/>
</dbReference>
<dbReference type="InParanoid" id="A0A674JZM8"/>
<evidence type="ECO:0000256" key="10">
    <source>
        <dbReference type="ARBA" id="ARBA00030480"/>
    </source>
</evidence>
<evidence type="ECO:0000256" key="8">
    <source>
        <dbReference type="ARBA" id="ARBA00023288"/>
    </source>
</evidence>
<dbReference type="GO" id="GO:0043410">
    <property type="term" value="P:positive regulation of MAPK cascade"/>
    <property type="evidence" value="ECO:0007669"/>
    <property type="project" value="Ensembl"/>
</dbReference>
<evidence type="ECO:0000259" key="14">
    <source>
        <dbReference type="Pfam" id="PF04643"/>
    </source>
</evidence>
<feature type="domain" description="Motilin/ghrelin" evidence="15">
    <location>
        <begin position="24"/>
        <end position="46"/>
    </location>
</feature>
<gene>
    <name evidence="16" type="primary">GHRL</name>
</gene>
<dbReference type="GO" id="GO:0050728">
    <property type="term" value="P:negative regulation of inflammatory response"/>
    <property type="evidence" value="ECO:0007669"/>
    <property type="project" value="Ensembl"/>
</dbReference>
<evidence type="ECO:0000256" key="12">
    <source>
        <dbReference type="ARBA" id="ARBA00031102"/>
    </source>
</evidence>
<feature type="chain" id="PRO_5025655728" description="Appetite-regulating hormone" evidence="13">
    <location>
        <begin position="24"/>
        <end position="141"/>
    </location>
</feature>
<evidence type="ECO:0000256" key="2">
    <source>
        <dbReference type="ARBA" id="ARBA00006473"/>
    </source>
</evidence>
<evidence type="ECO:0000313" key="17">
    <source>
        <dbReference type="Proteomes" id="UP000472274"/>
    </source>
</evidence>
<reference evidence="16" key="1">
    <citation type="submission" date="2025-08" db="UniProtKB">
        <authorList>
            <consortium name="Ensembl"/>
        </authorList>
    </citation>
    <scope>IDENTIFICATION</scope>
</reference>
<protein>
    <recommendedName>
        <fullName evidence="3">Appetite-regulating hormone</fullName>
    </recommendedName>
    <alternativeName>
        <fullName evidence="10">Growth hormone secretagogue</fullName>
    </alternativeName>
    <alternativeName>
        <fullName evidence="11">Growth hormone-releasing peptide</fullName>
    </alternativeName>
    <alternativeName>
        <fullName evidence="12">Motilin-related peptide</fullName>
    </alternativeName>
</protein>
<comment type="subcellular location">
    <subcellularLocation>
        <location evidence="1">Secreted</location>
    </subcellularLocation>
</comment>
<proteinExistence type="inferred from homology"/>
<dbReference type="GO" id="GO:0032720">
    <property type="term" value="P:negative regulation of tumor necrosis factor production"/>
    <property type="evidence" value="ECO:0007669"/>
    <property type="project" value="Ensembl"/>
</dbReference>
<keyword evidence="5" id="KW-0372">Hormone</keyword>
<dbReference type="InterPro" id="IPR006737">
    <property type="entry name" value="Motilin_assoc"/>
</dbReference>
<comment type="similarity">
    <text evidence="2">Belongs to the motilin family.</text>
</comment>
<keyword evidence="4" id="KW-0964">Secreted</keyword>
<accession>A0A674JZM8</accession>
<organism evidence="16 17">
    <name type="scientific">Terrapene triunguis</name>
    <name type="common">Three-toed box turtle</name>
    <dbReference type="NCBI Taxonomy" id="2587831"/>
    <lineage>
        <taxon>Eukaryota</taxon>
        <taxon>Metazoa</taxon>
        <taxon>Chordata</taxon>
        <taxon>Craniata</taxon>
        <taxon>Vertebrata</taxon>
        <taxon>Euteleostomi</taxon>
        <taxon>Archelosauria</taxon>
        <taxon>Testudinata</taxon>
        <taxon>Testudines</taxon>
        <taxon>Cryptodira</taxon>
        <taxon>Durocryptodira</taxon>
        <taxon>Testudinoidea</taxon>
        <taxon>Emydidae</taxon>
        <taxon>Terrapene</taxon>
    </lineage>
</organism>
<dbReference type="GO" id="GO:0099013">
    <property type="term" value="C:neuronal dense core vesicle lumen"/>
    <property type="evidence" value="ECO:0007669"/>
    <property type="project" value="Ensembl"/>
</dbReference>
<dbReference type="GO" id="GO:0051965">
    <property type="term" value="P:positive regulation of synapse assembly"/>
    <property type="evidence" value="ECO:0007669"/>
    <property type="project" value="Ensembl"/>
</dbReference>
<feature type="domain" description="Motilin/ghrelin-associated peptide" evidence="14">
    <location>
        <begin position="57"/>
        <end position="110"/>
    </location>
</feature>
<dbReference type="GO" id="GO:0040013">
    <property type="term" value="P:negative regulation of locomotion"/>
    <property type="evidence" value="ECO:0007669"/>
    <property type="project" value="Ensembl"/>
</dbReference>